<dbReference type="Proteomes" id="UP000473531">
    <property type="component" value="Unassembled WGS sequence"/>
</dbReference>
<keyword evidence="2" id="KW-1185">Reference proteome</keyword>
<dbReference type="SUPFAM" id="SSF46785">
    <property type="entry name" value="Winged helix' DNA-binding domain"/>
    <property type="match status" value="1"/>
</dbReference>
<accession>A0A6L7GDU0</accession>
<dbReference type="OrthoDB" id="7594920at2"/>
<evidence type="ECO:0000313" key="2">
    <source>
        <dbReference type="Proteomes" id="UP000473531"/>
    </source>
</evidence>
<evidence type="ECO:0000313" key="1">
    <source>
        <dbReference type="EMBL" id="MXP13626.1"/>
    </source>
</evidence>
<dbReference type="Gene3D" id="1.10.10.10">
    <property type="entry name" value="Winged helix-like DNA-binding domain superfamily/Winged helix DNA-binding domain"/>
    <property type="match status" value="1"/>
</dbReference>
<dbReference type="InterPro" id="IPR036388">
    <property type="entry name" value="WH-like_DNA-bd_sf"/>
</dbReference>
<proteinExistence type="predicted"/>
<sequence length="184" mass="20470">MILESMSTSEVLKYIAKILLKLAERIEMSDGSRVSAPSKRRANELVLSERSLPLLTSVARDEYSARRERSRHLDASLFGEMSWDILLDLFIHHGSGKRVSVTSACIASAGPSTTALRHLTLLKEAGLISRDVSKADKRVAYVELTEKGVQDMASYLTVRAGTRPIYDHISSDKSFMFDHKEASL</sequence>
<gene>
    <name evidence="1" type="ORF">GRI44_02515</name>
</gene>
<organism evidence="1 2">
    <name type="scientific">Allopontixanthobacter confluentis</name>
    <dbReference type="NCBI Taxonomy" id="1849021"/>
    <lineage>
        <taxon>Bacteria</taxon>
        <taxon>Pseudomonadati</taxon>
        <taxon>Pseudomonadota</taxon>
        <taxon>Alphaproteobacteria</taxon>
        <taxon>Sphingomonadales</taxon>
        <taxon>Erythrobacteraceae</taxon>
        <taxon>Allopontixanthobacter</taxon>
    </lineage>
</organism>
<reference evidence="1 2" key="1">
    <citation type="submission" date="2019-12" db="EMBL/GenBank/DDBJ databases">
        <title>Genomic-based taxomic classification of the family Erythrobacteraceae.</title>
        <authorList>
            <person name="Xu L."/>
        </authorList>
    </citation>
    <scope>NUCLEOTIDE SEQUENCE [LARGE SCALE GENOMIC DNA]</scope>
    <source>
        <strain evidence="1 2">KCTC 52259</strain>
    </source>
</reference>
<protein>
    <submittedName>
        <fullName evidence="1">MarR family transcriptional regulator</fullName>
    </submittedName>
</protein>
<name>A0A6L7GDU0_9SPHN</name>
<dbReference type="AlphaFoldDB" id="A0A6L7GDU0"/>
<dbReference type="EMBL" id="WTYU01000001">
    <property type="protein sequence ID" value="MXP13626.1"/>
    <property type="molecule type" value="Genomic_DNA"/>
</dbReference>
<comment type="caution">
    <text evidence="1">The sequence shown here is derived from an EMBL/GenBank/DDBJ whole genome shotgun (WGS) entry which is preliminary data.</text>
</comment>
<dbReference type="RefSeq" id="WP_160599883.1">
    <property type="nucleotide sequence ID" value="NZ_WTYU01000001.1"/>
</dbReference>
<dbReference type="InterPro" id="IPR036390">
    <property type="entry name" value="WH_DNA-bd_sf"/>
</dbReference>